<evidence type="ECO:0000313" key="2">
    <source>
        <dbReference type="Proteomes" id="UP000182712"/>
    </source>
</evidence>
<dbReference type="Proteomes" id="UP000182712">
    <property type="component" value="Unassembled WGS sequence"/>
</dbReference>
<sequence>MFSVQSVDFAFVCNNSFDDFEVIPYDELMTYTKHSEVIL</sequence>
<gene>
    <name evidence="1" type="ORF">SAMN04487840_1111</name>
</gene>
<organism evidence="1 2">
    <name type="scientific">Streptococcus gallolyticus</name>
    <dbReference type="NCBI Taxonomy" id="315405"/>
    <lineage>
        <taxon>Bacteria</taxon>
        <taxon>Bacillati</taxon>
        <taxon>Bacillota</taxon>
        <taxon>Bacilli</taxon>
        <taxon>Lactobacillales</taxon>
        <taxon>Streptococcaceae</taxon>
        <taxon>Streptococcus</taxon>
    </lineage>
</organism>
<accession>A0A1H9ST45</accession>
<name>A0A1H9ST45_9STRE</name>
<protein>
    <submittedName>
        <fullName evidence="1">Uncharacterized protein</fullName>
    </submittedName>
</protein>
<proteinExistence type="predicted"/>
<dbReference type="EMBL" id="FOGM01000011">
    <property type="protein sequence ID" value="SER87573.1"/>
    <property type="molecule type" value="Genomic_DNA"/>
</dbReference>
<evidence type="ECO:0000313" key="1">
    <source>
        <dbReference type="EMBL" id="SER87573.1"/>
    </source>
</evidence>
<reference evidence="1 2" key="1">
    <citation type="submission" date="2016-10" db="EMBL/GenBank/DDBJ databases">
        <authorList>
            <person name="de Groot N.N."/>
        </authorList>
    </citation>
    <scope>NUCLEOTIDE SEQUENCE [LARGE SCALE GENOMIC DNA]</scope>
    <source>
        <strain evidence="1 2">VTM2R47</strain>
    </source>
</reference>
<dbReference type="AlphaFoldDB" id="A0A1H9ST45"/>